<comment type="subunit">
    <text evidence="11">Interacts with BST2 (via cytoplasmic domain). Interacts (probably via PDZ-binding motif) with SHANK3 (via PDZ domain); the interaction takes place in dendritic spines and promotes GRIA1 exocytosis.</text>
</comment>
<dbReference type="GO" id="GO:0055037">
    <property type="term" value="C:recycling endosome"/>
    <property type="evidence" value="ECO:0007669"/>
    <property type="project" value="UniProtKB-SubCell"/>
</dbReference>
<evidence type="ECO:0000259" key="18">
    <source>
        <dbReference type="PROSITE" id="PS51021"/>
    </source>
</evidence>
<organism evidence="19 20">
    <name type="scientific">Petromyzon marinus</name>
    <name type="common">Sea lamprey</name>
    <dbReference type="NCBI Taxonomy" id="7757"/>
    <lineage>
        <taxon>Eukaryota</taxon>
        <taxon>Metazoa</taxon>
        <taxon>Chordata</taxon>
        <taxon>Craniata</taxon>
        <taxon>Vertebrata</taxon>
        <taxon>Cyclostomata</taxon>
        <taxon>Hyperoartia</taxon>
        <taxon>Petromyzontiformes</taxon>
        <taxon>Petromyzontidae</taxon>
        <taxon>Petromyzon</taxon>
    </lineage>
</organism>
<dbReference type="SUPFAM" id="SSF103657">
    <property type="entry name" value="BAR/IMD domain-like"/>
    <property type="match status" value="1"/>
</dbReference>
<dbReference type="FunFam" id="1.20.1270.60:FF:000018">
    <property type="entry name" value="Rho GTPase activating protein 44"/>
    <property type="match status" value="1"/>
</dbReference>
<feature type="domain" description="Rho-GAP" evidence="17">
    <location>
        <begin position="255"/>
        <end position="445"/>
    </location>
</feature>
<sequence>MKKQFNRMRQLASQTVGRAEKTEVLSEDLLQVEKRLDQVKAVSHSTHKKLLACLQGQVQGDYEKRIRKLPQSALSQCLIEGAATLGDDSLLGKMLELCGDAENRLAVELTVHEMQVEREVLEPLFNLAEVEIPNIQKQRKHLAKLVLDMDSARARWQQATKSGAPGTNLQTLAAKADSLREEMEEAINKVEMCKDQLATDLYNFMAKEGEYAKFFAALIEAQAEYHRKSLSALEKILPALKIQQDKWTEKPSFGVALEEHLQVSGREIAFPIECCVTMLLESGMQEEGLFRIAPAASRLKKLKAALDCGAVETQEYASDPHATAGALKSYLRELPEPLMTFSLYEEWIQASNSQDPDKRLQALKNVCNQLPKANYDNLRYLVKFFSKLSEHQDENKMTASNMAIVLGPNMLWSPNEASMTDMMTTVSLHTGGIIEPIIQNANWFFPGELDFGVTANSGASSPTQTNHNANHEIPATIAGVTTPVVGSVGSVGSMGSVGSVGSGGPPEGAGGTGGGSPETELKEPRPHSIATDNVSMEFRKDGLRKIQSMGVRVMDTDWMARRGGPMGSGSSLSGGGAGPHGFSGSVRRAASTSGGEQSPGADATPLESPLSPGPPLPPAATAGTGAAPPAPPAPPMPPVPPVPPSTPPVAPGVASPSAATVAPATPSAPTPPVVPRHHAEEAGEHWLQSRRLAFHCPPSSSSSSFSSSSLEERPPPTTSSFHPTKPPVADGLFGGSSTLPTSPQKRAALGHCAPPSLQIHHHHQHPQQPHPQQPHPQHHHPLQHHLQHHPLQLQQQQQQQQQQQLHQQQQHYDINYNPRPTYIAIPKQPSPSDTHVPEPGTAPPVYMKTPLLLTKRATLGGQTSGTLGPTGGGSSSGRTVGCGCAREGRPGLYSTLRSSGKDGAMQKSCTLPAHAGSGLAQLSIGANQTLSGPSPGLGRRASKKPAPPPPKPPVKPPSLPAAEPGSEPPTSSASTSRSSTPPSTPPTKAAHPTPPKPPPLSPADPDGESSGRMTLSRPTPRPRQRPSVPPPPQPPGLHPGSATAPQDFKSPTTPGSEQPILNHRPSMSTSACQPTAHGAATADGLDGQRCPEAAPCTQPSNGHAKHFDAESTAF</sequence>
<feature type="domain" description="BAR" evidence="18">
    <location>
        <begin position="14"/>
        <end position="249"/>
    </location>
</feature>
<feature type="compositionally biased region" description="Basic residues" evidence="16">
    <location>
        <begin position="776"/>
        <end position="788"/>
    </location>
</feature>
<evidence type="ECO:0000256" key="9">
    <source>
        <dbReference type="ARBA" id="ARBA00034106"/>
    </source>
</evidence>
<dbReference type="AlphaFoldDB" id="A0AAJ7TI12"/>
<evidence type="ECO:0000256" key="10">
    <source>
        <dbReference type="ARBA" id="ARBA00059236"/>
    </source>
</evidence>
<feature type="compositionally biased region" description="Low complexity" evidence="16">
    <location>
        <begin position="789"/>
        <end position="809"/>
    </location>
</feature>
<dbReference type="PANTHER" id="PTHR14130">
    <property type="entry name" value="3BP-1 RELATED RHOGAP"/>
    <property type="match status" value="1"/>
</dbReference>
<evidence type="ECO:0000256" key="4">
    <source>
        <dbReference type="ARBA" id="ARBA00022468"/>
    </source>
</evidence>
<dbReference type="KEGG" id="pmrn:116946176"/>
<name>A0AAJ7TI12_PETMA</name>
<dbReference type="Gene3D" id="1.10.555.10">
    <property type="entry name" value="Rho GTPase activation protein"/>
    <property type="match status" value="1"/>
</dbReference>
<feature type="region of interest" description="Disordered" evidence="16">
    <location>
        <begin position="559"/>
        <end position="679"/>
    </location>
</feature>
<feature type="compositionally biased region" description="Low complexity" evidence="16">
    <location>
        <begin position="697"/>
        <end position="709"/>
    </location>
</feature>
<dbReference type="GO" id="GO:0098793">
    <property type="term" value="C:presynapse"/>
    <property type="evidence" value="ECO:0007669"/>
    <property type="project" value="UniProtKB-SubCell"/>
</dbReference>
<evidence type="ECO:0000256" key="16">
    <source>
        <dbReference type="SAM" id="MobiDB-lite"/>
    </source>
</evidence>
<comment type="subcellular location">
    <subcellularLocation>
        <location evidence="2">Cell projection</location>
        <location evidence="2">Dendrite</location>
    </subcellularLocation>
    <subcellularLocation>
        <location evidence="3">Cell projection</location>
        <location evidence="3">Dendritic spine</location>
    </subcellularLocation>
    <subcellularLocation>
        <location evidence="9">Presynapse</location>
    </subcellularLocation>
    <subcellularLocation>
        <location evidence="1">Recycling endosome</location>
    </subcellularLocation>
</comment>
<reference evidence="20" key="1">
    <citation type="submission" date="2025-08" db="UniProtKB">
        <authorList>
            <consortium name="RefSeq"/>
        </authorList>
    </citation>
    <scope>IDENTIFICATION</scope>
    <source>
        <tissue evidence="20">Sperm</tissue>
    </source>
</reference>
<dbReference type="PROSITE" id="PS51021">
    <property type="entry name" value="BAR"/>
    <property type="match status" value="1"/>
</dbReference>
<evidence type="ECO:0000256" key="11">
    <source>
        <dbReference type="ARBA" id="ARBA00063387"/>
    </source>
</evidence>
<dbReference type="CDD" id="cd04386">
    <property type="entry name" value="RhoGAP_nadrin"/>
    <property type="match status" value="1"/>
</dbReference>
<feature type="compositionally biased region" description="Low complexity" evidence="16">
    <location>
        <begin position="960"/>
        <end position="991"/>
    </location>
</feature>
<dbReference type="GO" id="GO:0007165">
    <property type="term" value="P:signal transduction"/>
    <property type="evidence" value="ECO:0007669"/>
    <property type="project" value="InterPro"/>
</dbReference>
<proteinExistence type="predicted"/>
<feature type="compositionally biased region" description="Pro residues" evidence="16">
    <location>
        <begin position="992"/>
        <end position="1002"/>
    </location>
</feature>
<evidence type="ECO:0000256" key="15">
    <source>
        <dbReference type="SAM" id="Coils"/>
    </source>
</evidence>
<dbReference type="CTD" id="55114"/>
<dbReference type="Proteomes" id="UP001318040">
    <property type="component" value="Chromosome 26"/>
</dbReference>
<dbReference type="SUPFAM" id="SSF48350">
    <property type="entry name" value="GTPase activation domain, GAP"/>
    <property type="match status" value="1"/>
</dbReference>
<dbReference type="InterPro" id="IPR008936">
    <property type="entry name" value="Rho_GTPase_activation_prot"/>
</dbReference>
<evidence type="ECO:0000259" key="17">
    <source>
        <dbReference type="PROSITE" id="PS50238"/>
    </source>
</evidence>
<evidence type="ECO:0000256" key="12">
    <source>
        <dbReference type="ARBA" id="ARBA00070278"/>
    </source>
</evidence>
<feature type="region of interest" description="Disordered" evidence="16">
    <location>
        <begin position="694"/>
        <end position="809"/>
    </location>
</feature>
<feature type="compositionally biased region" description="Pro residues" evidence="16">
    <location>
        <begin position="628"/>
        <end position="650"/>
    </location>
</feature>
<keyword evidence="6" id="KW-0967">Endosome</keyword>
<evidence type="ECO:0000256" key="5">
    <source>
        <dbReference type="ARBA" id="ARBA00022553"/>
    </source>
</evidence>
<gene>
    <name evidence="20" type="primary">ARHGAP17</name>
</gene>
<dbReference type="FunFam" id="1.10.555.10:FF:000001">
    <property type="entry name" value="Rho GTPase activating protein 44"/>
    <property type="match status" value="1"/>
</dbReference>
<keyword evidence="7" id="KW-0770">Synapse</keyword>
<feature type="compositionally biased region" description="Basic and acidic residues" evidence="16">
    <location>
        <begin position="1105"/>
        <end position="1114"/>
    </location>
</feature>
<keyword evidence="8" id="KW-0966">Cell projection</keyword>
<feature type="compositionally biased region" description="Gly residues" evidence="16">
    <location>
        <begin position="564"/>
        <end position="581"/>
    </location>
</feature>
<dbReference type="GO" id="GO:0032956">
    <property type="term" value="P:regulation of actin cytoskeleton organization"/>
    <property type="evidence" value="ECO:0007669"/>
    <property type="project" value="TreeGrafter"/>
</dbReference>
<dbReference type="RefSeq" id="XP_032817008.1">
    <property type="nucleotide sequence ID" value="XM_032961117.1"/>
</dbReference>
<evidence type="ECO:0000256" key="2">
    <source>
        <dbReference type="ARBA" id="ARBA00004279"/>
    </source>
</evidence>
<protein>
    <recommendedName>
        <fullName evidence="12">Rho GTPase-activating protein 44</fullName>
    </recommendedName>
    <alternativeName>
        <fullName evidence="13">Rho-type GTPase-activating protein RICH2</fullName>
    </alternativeName>
    <alternativeName>
        <fullName evidence="14">RhoGAP interacting with CIP4 homologs protein 2</fullName>
    </alternativeName>
</protein>
<feature type="region of interest" description="Disordered" evidence="16">
    <location>
        <begin position="926"/>
        <end position="1114"/>
    </location>
</feature>
<feature type="compositionally biased region" description="Polar residues" evidence="16">
    <location>
        <begin position="735"/>
        <end position="744"/>
    </location>
</feature>
<evidence type="ECO:0000256" key="1">
    <source>
        <dbReference type="ARBA" id="ARBA00004172"/>
    </source>
</evidence>
<evidence type="ECO:0000256" key="3">
    <source>
        <dbReference type="ARBA" id="ARBA00004552"/>
    </source>
</evidence>
<dbReference type="GO" id="GO:0005096">
    <property type="term" value="F:GTPase activator activity"/>
    <property type="evidence" value="ECO:0007669"/>
    <property type="project" value="UniProtKB-KW"/>
</dbReference>
<dbReference type="SMART" id="SM00324">
    <property type="entry name" value="RhoGAP"/>
    <property type="match status" value="1"/>
</dbReference>
<keyword evidence="15" id="KW-0175">Coiled coil</keyword>
<evidence type="ECO:0000256" key="6">
    <source>
        <dbReference type="ARBA" id="ARBA00022753"/>
    </source>
</evidence>
<evidence type="ECO:0000313" key="20">
    <source>
        <dbReference type="RefSeq" id="XP_032817008.1"/>
    </source>
</evidence>
<dbReference type="InterPro" id="IPR000198">
    <property type="entry name" value="RhoGAP_dom"/>
</dbReference>
<dbReference type="SMART" id="SM00721">
    <property type="entry name" value="BAR"/>
    <property type="match status" value="1"/>
</dbReference>
<evidence type="ECO:0000256" key="8">
    <source>
        <dbReference type="ARBA" id="ARBA00023273"/>
    </source>
</evidence>
<keyword evidence="4" id="KW-0343">GTPase activation</keyword>
<dbReference type="PROSITE" id="PS50238">
    <property type="entry name" value="RHOGAP"/>
    <property type="match status" value="1"/>
</dbReference>
<feature type="compositionally biased region" description="Gly residues" evidence="16">
    <location>
        <begin position="498"/>
        <end position="516"/>
    </location>
</feature>
<evidence type="ECO:0000256" key="14">
    <source>
        <dbReference type="ARBA" id="ARBA00076927"/>
    </source>
</evidence>
<keyword evidence="5" id="KW-0597">Phosphoprotein</keyword>
<dbReference type="InterPro" id="IPR047165">
    <property type="entry name" value="RHG17/44/SH3BP1-like"/>
</dbReference>
<accession>A0AAJ7TI12</accession>
<dbReference type="Pfam" id="PF03114">
    <property type="entry name" value="BAR"/>
    <property type="match status" value="1"/>
</dbReference>
<feature type="coiled-coil region" evidence="15">
    <location>
        <begin position="169"/>
        <end position="196"/>
    </location>
</feature>
<dbReference type="PANTHER" id="PTHR14130:SF14">
    <property type="entry name" value="RHO GTPASE-ACTIVATING PROTEIN 92B"/>
    <property type="match status" value="1"/>
</dbReference>
<dbReference type="Pfam" id="PF00620">
    <property type="entry name" value="RhoGAP"/>
    <property type="match status" value="1"/>
</dbReference>
<dbReference type="InterPro" id="IPR004148">
    <property type="entry name" value="BAR_dom"/>
</dbReference>
<dbReference type="GO" id="GO:0043197">
    <property type="term" value="C:dendritic spine"/>
    <property type="evidence" value="ECO:0007669"/>
    <property type="project" value="UniProtKB-SubCell"/>
</dbReference>
<feature type="compositionally biased region" description="Low complexity" evidence="16">
    <location>
        <begin position="651"/>
        <end position="665"/>
    </location>
</feature>
<evidence type="ECO:0000313" key="19">
    <source>
        <dbReference type="Proteomes" id="UP001318040"/>
    </source>
</evidence>
<dbReference type="InterPro" id="IPR027267">
    <property type="entry name" value="AH/BAR_dom_sf"/>
</dbReference>
<dbReference type="GO" id="GO:0035020">
    <property type="term" value="P:regulation of Rac protein signal transduction"/>
    <property type="evidence" value="ECO:0007669"/>
    <property type="project" value="TreeGrafter"/>
</dbReference>
<feature type="compositionally biased region" description="Pro residues" evidence="16">
    <location>
        <begin position="945"/>
        <end position="959"/>
    </location>
</feature>
<keyword evidence="19" id="KW-1185">Reference proteome</keyword>
<feature type="compositionally biased region" description="Pro residues" evidence="16">
    <location>
        <begin position="1027"/>
        <end position="1037"/>
    </location>
</feature>
<evidence type="ECO:0000256" key="7">
    <source>
        <dbReference type="ARBA" id="ARBA00023018"/>
    </source>
</evidence>
<dbReference type="Gene3D" id="1.20.1270.60">
    <property type="entry name" value="Arfaptin homology (AH) domain/BAR domain"/>
    <property type="match status" value="1"/>
</dbReference>
<evidence type="ECO:0000256" key="13">
    <source>
        <dbReference type="ARBA" id="ARBA00074989"/>
    </source>
</evidence>
<comment type="function">
    <text evidence="10">GTPase-activating protein (GAP) that stimulates the GTPase activity of Rho-type GTPases. Thereby, controls Rho-type GTPases cycling between their active GTP-bound and inactive GDP-bound states. Acts as a GAP at least for CDC42 and RAC1. In neurons, is involved in dendritic spine formation and synaptic plasticity in a specific RAC1-GAP activity. Limits the initiation of exploratory dendritic filopodia. Recruited to actin-patches that seed filopodia, binds specifically to plasma membrane sections that are deformed inward by acto-myosin mediated contractile forces. Acts through GAP activity on RAC1 to reduce actin polymerization necessary for filopodia formation. In association with SHANK3, promotes GRIA1 exocytosis from recycling endosomes and spine morphological changes associated to long-term potentiation.</text>
</comment>
<feature type="region of interest" description="Disordered" evidence="16">
    <location>
        <begin position="495"/>
        <end position="536"/>
    </location>
</feature>